<evidence type="ECO:0000313" key="2">
    <source>
        <dbReference type="Proteomes" id="UP000030649"/>
    </source>
</evidence>
<reference evidence="1 2" key="1">
    <citation type="journal article" date="2013" name="PLoS ONE">
        <title>Assembly-driven community genomics of a hypersaline microbial ecosystem.</title>
        <authorList>
            <person name="Podell S."/>
            <person name="Ugalde J.A."/>
            <person name="Narasingarao P."/>
            <person name="Banfield J.F."/>
            <person name="Heidelberg K.B."/>
            <person name="Allen E.E."/>
        </authorList>
    </citation>
    <scope>NUCLEOTIDE SEQUENCE [LARGE SCALE GENOMIC DNA]</scope>
    <source>
        <strain evidence="2">J07HQW1</strain>
    </source>
</reference>
<dbReference type="HOGENOM" id="CLU_2032829_0_0_2"/>
<name>U1MSL9_9EURY</name>
<proteinExistence type="predicted"/>
<protein>
    <submittedName>
        <fullName evidence="1">Uncharacterized protein</fullName>
    </submittedName>
</protein>
<accession>U1MSL9</accession>
<sequence>MNVGQILKRYHQTVATTGFGNNFVRYSVKRLFEPSFHFAFATDSLHVLVCPPHATGLEVATAILVFAPPVVTLVTSPERVRRSNSQIVYAEVNPETKNRSSSVFGWCCFDVSDSSSFLQWT</sequence>
<gene>
    <name evidence="1" type="ORF">J07HQW1_03253</name>
</gene>
<organism evidence="1 2">
    <name type="scientific">Haloquadratum walsbyi J07HQW1</name>
    <dbReference type="NCBI Taxonomy" id="1238424"/>
    <lineage>
        <taxon>Archaea</taxon>
        <taxon>Methanobacteriati</taxon>
        <taxon>Methanobacteriota</taxon>
        <taxon>Stenosarchaea group</taxon>
        <taxon>Halobacteria</taxon>
        <taxon>Halobacteriales</taxon>
        <taxon>Haloferacaceae</taxon>
        <taxon>Haloquadratum</taxon>
    </lineage>
</organism>
<evidence type="ECO:0000313" key="1">
    <source>
        <dbReference type="EMBL" id="ERG93194.1"/>
    </source>
</evidence>
<dbReference type="Proteomes" id="UP000030649">
    <property type="component" value="Unassembled WGS sequence"/>
</dbReference>
<dbReference type="AlphaFoldDB" id="U1MSL9"/>
<dbReference type="EMBL" id="KE356560">
    <property type="protein sequence ID" value="ERG93194.1"/>
    <property type="molecule type" value="Genomic_DNA"/>
</dbReference>